<dbReference type="FunFam" id="3.30.160.60:FF:000202">
    <property type="entry name" value="Zinc finger protein 574"/>
    <property type="match status" value="1"/>
</dbReference>
<dbReference type="PANTHER" id="PTHR47772:SF13">
    <property type="entry name" value="GASTRULA ZINC FINGER PROTEIN XLCGF49.1-LIKE-RELATED"/>
    <property type="match status" value="1"/>
</dbReference>
<keyword evidence="4" id="KW-0479">Metal-binding</keyword>
<feature type="domain" description="C2H2-type" evidence="16">
    <location>
        <begin position="542"/>
        <end position="565"/>
    </location>
</feature>
<dbReference type="GO" id="GO:0005634">
    <property type="term" value="C:nucleus"/>
    <property type="evidence" value="ECO:0007669"/>
    <property type="project" value="UniProtKB-SubCell"/>
</dbReference>
<protein>
    <recommendedName>
        <fullName evidence="12">Protein krueppel</fullName>
    </recommendedName>
    <alternativeName>
        <fullName evidence="14">Zinc finger protein 865</fullName>
    </alternativeName>
</protein>
<dbReference type="FunFam" id="3.30.160.60:FF:000100">
    <property type="entry name" value="Zinc finger 45-like"/>
    <property type="match status" value="1"/>
</dbReference>
<keyword evidence="18" id="KW-1185">Reference proteome</keyword>
<evidence type="ECO:0000256" key="11">
    <source>
        <dbReference type="ARBA" id="ARBA00023242"/>
    </source>
</evidence>
<feature type="domain" description="C2H2-type" evidence="16">
    <location>
        <begin position="888"/>
        <end position="915"/>
    </location>
</feature>
<feature type="domain" description="C2H2-type" evidence="16">
    <location>
        <begin position="744"/>
        <end position="772"/>
    </location>
</feature>
<keyword evidence="9" id="KW-0238">DNA-binding</keyword>
<evidence type="ECO:0000256" key="4">
    <source>
        <dbReference type="ARBA" id="ARBA00022723"/>
    </source>
</evidence>
<feature type="domain" description="C2H2-type" evidence="16">
    <location>
        <begin position="574"/>
        <end position="601"/>
    </location>
</feature>
<dbReference type="FunFam" id="3.30.160.60:FF:001498">
    <property type="entry name" value="Zinc finger protein 404"/>
    <property type="match status" value="1"/>
</dbReference>
<feature type="domain" description="C2H2-type" evidence="16">
    <location>
        <begin position="514"/>
        <end position="541"/>
    </location>
</feature>
<dbReference type="FunFam" id="3.30.160.60:FF:001370">
    <property type="entry name" value="Zinc finger protein"/>
    <property type="match status" value="1"/>
</dbReference>
<feature type="domain" description="C2H2-type" evidence="16">
    <location>
        <begin position="119"/>
        <end position="146"/>
    </location>
</feature>
<keyword evidence="5" id="KW-0677">Repeat</keyword>
<dbReference type="SMART" id="SM00355">
    <property type="entry name" value="ZnF_C2H2"/>
    <property type="match status" value="24"/>
</dbReference>
<feature type="domain" description="C2H2-type" evidence="16">
    <location>
        <begin position="259"/>
        <end position="286"/>
    </location>
</feature>
<dbReference type="AlphaFoldDB" id="A0AAN8XSP2"/>
<evidence type="ECO:0000256" key="3">
    <source>
        <dbReference type="ARBA" id="ARBA00022492"/>
    </source>
</evidence>
<dbReference type="InterPro" id="IPR050636">
    <property type="entry name" value="C2H2-ZF_domain-containing"/>
</dbReference>
<dbReference type="SUPFAM" id="SSF57667">
    <property type="entry name" value="beta-beta-alpha zinc fingers"/>
    <property type="match status" value="14"/>
</dbReference>
<keyword evidence="3" id="KW-0302">Gap protein</keyword>
<comment type="caution">
    <text evidence="17">The sequence shown here is derived from an EMBL/GenBank/DDBJ whole genome shotgun (WGS) entry which is preliminary data.</text>
</comment>
<dbReference type="Pfam" id="PF13912">
    <property type="entry name" value="zf-C2H2_6"/>
    <property type="match status" value="1"/>
</dbReference>
<dbReference type="Gene3D" id="3.30.160.60">
    <property type="entry name" value="Classic Zinc Finger"/>
    <property type="match status" value="20"/>
</dbReference>
<feature type="domain" description="C2H2-type" evidence="16">
    <location>
        <begin position="203"/>
        <end position="230"/>
    </location>
</feature>
<feature type="domain" description="C2H2-type" evidence="16">
    <location>
        <begin position="692"/>
        <end position="714"/>
    </location>
</feature>
<dbReference type="GO" id="GO:0048598">
    <property type="term" value="P:embryonic morphogenesis"/>
    <property type="evidence" value="ECO:0007669"/>
    <property type="project" value="UniProtKB-ARBA"/>
</dbReference>
<evidence type="ECO:0000256" key="5">
    <source>
        <dbReference type="ARBA" id="ARBA00022737"/>
    </source>
</evidence>
<keyword evidence="3" id="KW-0217">Developmental protein</keyword>
<evidence type="ECO:0000256" key="12">
    <source>
        <dbReference type="ARBA" id="ARBA00023843"/>
    </source>
</evidence>
<comment type="subcellular location">
    <subcellularLocation>
        <location evidence="1">Nucleus</location>
    </subcellularLocation>
</comment>
<feature type="domain" description="C2H2-type" evidence="16">
    <location>
        <begin position="860"/>
        <end position="887"/>
    </location>
</feature>
<evidence type="ECO:0000313" key="17">
    <source>
        <dbReference type="EMBL" id="KAK7083479.1"/>
    </source>
</evidence>
<evidence type="ECO:0000256" key="7">
    <source>
        <dbReference type="ARBA" id="ARBA00022833"/>
    </source>
</evidence>
<feature type="domain" description="C2H2-type" evidence="16">
    <location>
        <begin position="486"/>
        <end position="513"/>
    </location>
</feature>
<dbReference type="FunFam" id="3.30.160.60:FF:001954">
    <property type="entry name" value="Zinc finger protein 787"/>
    <property type="match status" value="1"/>
</dbReference>
<keyword evidence="11" id="KW-0539">Nucleus</keyword>
<evidence type="ECO:0000256" key="15">
    <source>
        <dbReference type="PROSITE-ProRule" id="PRU00042"/>
    </source>
</evidence>
<evidence type="ECO:0000313" key="18">
    <source>
        <dbReference type="Proteomes" id="UP001381693"/>
    </source>
</evidence>
<evidence type="ECO:0000256" key="6">
    <source>
        <dbReference type="ARBA" id="ARBA00022771"/>
    </source>
</evidence>
<feature type="domain" description="C2H2-type" evidence="16">
    <location>
        <begin position="91"/>
        <end position="118"/>
    </location>
</feature>
<dbReference type="InterPro" id="IPR036236">
    <property type="entry name" value="Znf_C2H2_sf"/>
</dbReference>
<evidence type="ECO:0000256" key="2">
    <source>
        <dbReference type="ARBA" id="ARBA00006991"/>
    </source>
</evidence>
<feature type="domain" description="C2H2-type" evidence="16">
    <location>
        <begin position="7"/>
        <end position="34"/>
    </location>
</feature>
<feature type="domain" description="C2H2-type" evidence="16">
    <location>
        <begin position="916"/>
        <end position="938"/>
    </location>
</feature>
<dbReference type="PANTHER" id="PTHR47772">
    <property type="entry name" value="ZINC FINGER PROTEIN 200"/>
    <property type="match status" value="1"/>
</dbReference>
<organism evidence="17 18">
    <name type="scientific">Halocaridina rubra</name>
    <name type="common">Hawaiian red shrimp</name>
    <dbReference type="NCBI Taxonomy" id="373956"/>
    <lineage>
        <taxon>Eukaryota</taxon>
        <taxon>Metazoa</taxon>
        <taxon>Ecdysozoa</taxon>
        <taxon>Arthropoda</taxon>
        <taxon>Crustacea</taxon>
        <taxon>Multicrustacea</taxon>
        <taxon>Malacostraca</taxon>
        <taxon>Eumalacostraca</taxon>
        <taxon>Eucarida</taxon>
        <taxon>Decapoda</taxon>
        <taxon>Pleocyemata</taxon>
        <taxon>Caridea</taxon>
        <taxon>Atyoidea</taxon>
        <taxon>Atyidae</taxon>
        <taxon>Halocaridina</taxon>
    </lineage>
</organism>
<evidence type="ECO:0000256" key="8">
    <source>
        <dbReference type="ARBA" id="ARBA00023015"/>
    </source>
</evidence>
<gene>
    <name evidence="17" type="ORF">SK128_007941</name>
</gene>
<feature type="domain" description="C2H2-type" evidence="16">
    <location>
        <begin position="286"/>
        <end position="313"/>
    </location>
</feature>
<keyword evidence="10" id="KW-0804">Transcription</keyword>
<evidence type="ECO:0000259" key="16">
    <source>
        <dbReference type="PROSITE" id="PS50157"/>
    </source>
</evidence>
<dbReference type="FunFam" id="3.30.160.60:FF:000875">
    <property type="entry name" value="zinc finger protein 236 isoform X7"/>
    <property type="match status" value="1"/>
</dbReference>
<feature type="domain" description="C2H2-type" evidence="16">
    <location>
        <begin position="35"/>
        <end position="62"/>
    </location>
</feature>
<proteinExistence type="inferred from homology"/>
<feature type="domain" description="C2H2-type" evidence="16">
    <location>
        <begin position="147"/>
        <end position="174"/>
    </location>
</feature>
<dbReference type="FunFam" id="3.30.160.60:FF:000624">
    <property type="entry name" value="zinc finger protein 697"/>
    <property type="match status" value="1"/>
</dbReference>
<keyword evidence="7" id="KW-0862">Zinc</keyword>
<keyword evidence="8" id="KW-0805">Transcription regulation</keyword>
<dbReference type="EMBL" id="JAXCGZ010002951">
    <property type="protein sequence ID" value="KAK7083479.1"/>
    <property type="molecule type" value="Genomic_DNA"/>
</dbReference>
<feature type="domain" description="C2H2-type" evidence="16">
    <location>
        <begin position="1143"/>
        <end position="1170"/>
    </location>
</feature>
<dbReference type="PROSITE" id="PS00028">
    <property type="entry name" value="ZINC_FINGER_C2H2_1"/>
    <property type="match status" value="22"/>
</dbReference>
<feature type="domain" description="C2H2-type" evidence="16">
    <location>
        <begin position="231"/>
        <end position="258"/>
    </location>
</feature>
<dbReference type="GO" id="GO:0035282">
    <property type="term" value="P:segmentation"/>
    <property type="evidence" value="ECO:0007669"/>
    <property type="project" value="UniProtKB-KW"/>
</dbReference>
<dbReference type="GO" id="GO:0008270">
    <property type="term" value="F:zinc ion binding"/>
    <property type="evidence" value="ECO:0007669"/>
    <property type="project" value="UniProtKB-KW"/>
</dbReference>
<dbReference type="FunFam" id="3.30.160.60:FF:000145">
    <property type="entry name" value="Zinc finger protein 574"/>
    <property type="match status" value="1"/>
</dbReference>
<dbReference type="FunFam" id="3.30.160.60:FF:000446">
    <property type="entry name" value="Zinc finger protein"/>
    <property type="match status" value="3"/>
</dbReference>
<comment type="function">
    <text evidence="13">Krueppel is a gap class segmentation protein.</text>
</comment>
<dbReference type="InterPro" id="IPR013087">
    <property type="entry name" value="Znf_C2H2_type"/>
</dbReference>
<dbReference type="GO" id="GO:0003690">
    <property type="term" value="F:double-stranded DNA binding"/>
    <property type="evidence" value="ECO:0007669"/>
    <property type="project" value="UniProtKB-ARBA"/>
</dbReference>
<keyword evidence="6 15" id="KW-0863">Zinc-finger</keyword>
<comment type="similarity">
    <text evidence="2">Belongs to the krueppel C2H2-type zinc-finger protein family.</text>
</comment>
<sequence length="1253" mass="144922">MDAEKKFICGSCGIRFKRSDNLKKHILNHTSIRSFQCSFCDKAFRERSHLSAHFLIHTGEKPYKCSYCDRAFNQNSNLKKHIMIHTDNRPYLCSVCNLRFTQQCYLKEHMKNHTGERGYECFQCGKKFKNSGHLKSHLKVHSNERPYVCSVCDKAFKYEKHYSSHLSTHDGEEPCYCVVCRKEFPCRSDLSIHMLVHKNMDVFECFVCSKAFRKFDDYKRHMQAHSGKRPYKCEECGDSFKSKTALKYHLMLHTNEKPFTCDVCGCGHRTKSHLKSHMISHGTKRHTCSICDKTFKYKCNHTRHMKAHVQKEDKICISASMLSSSSSYKEETCTSPKVRLSTFNNNSPSLVHYVKEKNQTGTIPSVNEEILGKGDKSITVISFGSPKDDNLVSSTRARLEENMNRYECKMAPSIKICTRNHSEKEPNTCIIFHKTPERELKSCDQVQFLVAEPSSKSNSNKKSIFNSGSLDGKEIEDLHDIKREEGQCKICNKIFFNKALLKQHMLVHSVDRPYECPICKKRFRYKTALRTHSKSHTVRKLFSCNVCDKKFIQSSDLKRHMKTHTKFQVLEKPFICEFCGLKFTYRYNLDIHKVIHFVKKDTQLYEEKDENFPSKNVLHSIMNRFAIQDFVPELKSEKFLAYSDTGERNSNDISIDSLRSLTQENIDFDILGGTITEEPSLGSENITSSNAHLCFICSKDFGSKSSFKAHMKTHDLSSDLCSKYLNSLSKLKHDMITHTEEHSFGCSFCERIFAENDHLETHMAQVHHGECQHEHCNCFKKFSLKSHHSRHLISHKTENESYDSGHIGKLTEVTTHQLEGSEKKLVSSNRLSNDLLQVPDCNINNEQCHQVGENADAVMHKCTICEKHFKKKSNLKRHFLSHSGMRPYSCSYCEKSFKEKKCRDEHELTHTGIRPHICMICDKRFTQKSVLVRHMKIHDNINVTHDNKFDTHYCGIESYVDDQNCGIISVLESQKEENSKEEILEIDDDILELVAEVQLGKISVQAIPYEAAMKRKQLLRENKRLMCPVCFKIFKRKGNLVRHMQTHELLKCSICKKAFQTKEDLDDHMLAHNPVLLYKCELCSDTFNASKDFEAHSKLHEQENLQQTSTDEDNTVSFVNSTCSYIPPLQDFDQNLCDKDDLFVCPICGMHFKFKHGLERHKLIHNMQKNITQEKNPHHCIIVSSAGTSEKNLVKKRNVRLSVNSICKSKKILHKEAFEADITGELELGKITVKTIPYSIARERVIMSSKCKS</sequence>
<evidence type="ECO:0000256" key="13">
    <source>
        <dbReference type="ARBA" id="ARBA00053345"/>
    </source>
</evidence>
<dbReference type="Pfam" id="PF00096">
    <property type="entry name" value="zf-C2H2"/>
    <property type="match status" value="15"/>
</dbReference>
<name>A0AAN8XSP2_HALRR</name>
<accession>A0AAN8XSP2</accession>
<feature type="domain" description="C2H2-type" evidence="16">
    <location>
        <begin position="1078"/>
        <end position="1105"/>
    </location>
</feature>
<feature type="non-terminal residue" evidence="17">
    <location>
        <position position="1253"/>
    </location>
</feature>
<reference evidence="17 18" key="1">
    <citation type="submission" date="2023-11" db="EMBL/GenBank/DDBJ databases">
        <title>Halocaridina rubra genome assembly.</title>
        <authorList>
            <person name="Smith C."/>
        </authorList>
    </citation>
    <scope>NUCLEOTIDE SEQUENCE [LARGE SCALE GENOMIC DNA]</scope>
    <source>
        <strain evidence="17">EP-1</strain>
        <tissue evidence="17">Whole</tissue>
    </source>
</reference>
<evidence type="ECO:0000256" key="9">
    <source>
        <dbReference type="ARBA" id="ARBA00023125"/>
    </source>
</evidence>
<feature type="domain" description="C2H2-type" evidence="16">
    <location>
        <begin position="1050"/>
        <end position="1072"/>
    </location>
</feature>
<dbReference type="PROSITE" id="PS50157">
    <property type="entry name" value="ZINC_FINGER_C2H2_2"/>
    <property type="match status" value="23"/>
</dbReference>
<evidence type="ECO:0000256" key="14">
    <source>
        <dbReference type="ARBA" id="ARBA00068876"/>
    </source>
</evidence>
<evidence type="ECO:0000256" key="10">
    <source>
        <dbReference type="ARBA" id="ARBA00023163"/>
    </source>
</evidence>
<feature type="domain" description="C2H2-type" evidence="16">
    <location>
        <begin position="63"/>
        <end position="90"/>
    </location>
</feature>
<feature type="domain" description="C2H2-type" evidence="16">
    <location>
        <begin position="1025"/>
        <end position="1052"/>
    </location>
</feature>
<evidence type="ECO:0000256" key="1">
    <source>
        <dbReference type="ARBA" id="ARBA00004123"/>
    </source>
</evidence>
<dbReference type="Proteomes" id="UP001381693">
    <property type="component" value="Unassembled WGS sequence"/>
</dbReference>